<comment type="caution">
    <text evidence="2">The sequence shown here is derived from an EMBL/GenBank/DDBJ whole genome shotgun (WGS) entry which is preliminary data.</text>
</comment>
<gene>
    <name evidence="2" type="ORF">GJJ30_26825</name>
</gene>
<dbReference type="EMBL" id="WJXZ01000014">
    <property type="protein sequence ID" value="MRS64941.1"/>
    <property type="molecule type" value="Genomic_DNA"/>
</dbReference>
<proteinExistence type="predicted"/>
<evidence type="ECO:0000313" key="3">
    <source>
        <dbReference type="Proteomes" id="UP000441754"/>
    </source>
</evidence>
<dbReference type="OrthoDB" id="965190at2"/>
<evidence type="ECO:0000313" key="2">
    <source>
        <dbReference type="EMBL" id="MRS64941.1"/>
    </source>
</evidence>
<accession>A0A7K0ETT6</accession>
<dbReference type="AlphaFoldDB" id="A0A7K0ETT6"/>
<keyword evidence="3" id="KW-1185">Reference proteome</keyword>
<dbReference type="Proteomes" id="UP000441754">
    <property type="component" value="Unassembled WGS sequence"/>
</dbReference>
<dbReference type="RefSeq" id="WP_154178236.1">
    <property type="nucleotide sequence ID" value="NZ_WJXZ01000014.1"/>
</dbReference>
<sequence>MANQQAINLISSTMDTFNGDTTSISTTDGISLIDHWLTALRSGDSDENLNPIAHTLSELKMQLQENNPNGGQIKVILNELADQTQKVAGSADDKSKLQLHDLSETLRDFGRTVNGEGGSLEEKHGRAQIFTQTGTGSAAGNPGFNPAISEKMDSADEKTGQSGR</sequence>
<evidence type="ECO:0000256" key="1">
    <source>
        <dbReference type="SAM" id="MobiDB-lite"/>
    </source>
</evidence>
<reference evidence="2 3" key="1">
    <citation type="journal article" date="2018" name="Antonie Van Leeuwenhoek">
        <title>Larkinella terrae sp. nov., isolated from soil on Jeju Island, South Korea.</title>
        <authorList>
            <person name="Ten L.N."/>
            <person name="Jeon J."/>
            <person name="Park S.J."/>
            <person name="Park S."/>
            <person name="Lee S.Y."/>
            <person name="Kim M.K."/>
            <person name="Jung H.Y."/>
        </authorList>
    </citation>
    <scope>NUCLEOTIDE SEQUENCE [LARGE SCALE GENOMIC DNA]</scope>
    <source>
        <strain evidence="2 3">KCTC 52001</strain>
    </source>
</reference>
<feature type="region of interest" description="Disordered" evidence="1">
    <location>
        <begin position="114"/>
        <end position="164"/>
    </location>
</feature>
<feature type="compositionally biased region" description="Basic and acidic residues" evidence="1">
    <location>
        <begin position="150"/>
        <end position="164"/>
    </location>
</feature>
<feature type="compositionally biased region" description="Polar residues" evidence="1">
    <location>
        <begin position="129"/>
        <end position="138"/>
    </location>
</feature>
<organism evidence="2 3">
    <name type="scientific">Larkinella terrae</name>
    <dbReference type="NCBI Taxonomy" id="2025311"/>
    <lineage>
        <taxon>Bacteria</taxon>
        <taxon>Pseudomonadati</taxon>
        <taxon>Bacteroidota</taxon>
        <taxon>Cytophagia</taxon>
        <taxon>Cytophagales</taxon>
        <taxon>Spirosomataceae</taxon>
        <taxon>Larkinella</taxon>
    </lineage>
</organism>
<protein>
    <submittedName>
        <fullName evidence="2">Uncharacterized protein</fullName>
    </submittedName>
</protein>
<name>A0A7K0ETT6_9BACT</name>